<evidence type="ECO:0000256" key="2">
    <source>
        <dbReference type="ARBA" id="ARBA00022679"/>
    </source>
</evidence>
<reference evidence="5 6" key="1">
    <citation type="submission" date="2022-12" db="EMBL/GenBank/DDBJ databases">
        <title>Draft genome sequence of Paenibacillus sp. dW9.</title>
        <authorList>
            <person name="Choi E.-W."/>
            <person name="Kim D.-U."/>
        </authorList>
    </citation>
    <scope>NUCLEOTIDE SEQUENCE [LARGE SCALE GENOMIC DNA]</scope>
    <source>
        <strain evidence="6">dW9</strain>
    </source>
</reference>
<gene>
    <name evidence="5" type="ORF">O9H85_05515</name>
</gene>
<name>A0ABT4Q4Y6_9BACL</name>
<dbReference type="PANTHER" id="PTHR11877">
    <property type="entry name" value="HYDROXYMETHYLGLUTARYL-COA SYNTHASE"/>
    <property type="match status" value="1"/>
</dbReference>
<evidence type="ECO:0000313" key="5">
    <source>
        <dbReference type="EMBL" id="MCZ8511888.1"/>
    </source>
</evidence>
<dbReference type="CDD" id="cd00831">
    <property type="entry name" value="CHS_like"/>
    <property type="match status" value="1"/>
</dbReference>
<evidence type="ECO:0000259" key="4">
    <source>
        <dbReference type="Pfam" id="PF02797"/>
    </source>
</evidence>
<feature type="domain" description="Chalcone/stilbene synthase C-terminal" evidence="4">
    <location>
        <begin position="239"/>
        <end position="370"/>
    </location>
</feature>
<dbReference type="InterPro" id="IPR016039">
    <property type="entry name" value="Thiolase-like"/>
</dbReference>
<accession>A0ABT4Q4Y6</accession>
<feature type="domain" description="Chalcone/stilbene synthase N-terminal" evidence="3">
    <location>
        <begin position="9"/>
        <end position="221"/>
    </location>
</feature>
<comment type="caution">
    <text evidence="5">The sequence shown here is derived from an EMBL/GenBank/DDBJ whole genome shotgun (WGS) entry which is preliminary data.</text>
</comment>
<dbReference type="EMBL" id="JAQAGZ010000003">
    <property type="protein sequence ID" value="MCZ8511888.1"/>
    <property type="molecule type" value="Genomic_DNA"/>
</dbReference>
<dbReference type="Pfam" id="PF02797">
    <property type="entry name" value="Chal_sti_synt_C"/>
    <property type="match status" value="1"/>
</dbReference>
<dbReference type="Gene3D" id="3.40.47.10">
    <property type="match status" value="2"/>
</dbReference>
<dbReference type="RefSeq" id="WP_269880285.1">
    <property type="nucleotide sequence ID" value="NZ_JAQAGZ010000003.1"/>
</dbReference>
<dbReference type="PIRSF" id="PIRSF000451">
    <property type="entry name" value="PKS_III"/>
    <property type="match status" value="1"/>
</dbReference>
<proteinExistence type="inferred from homology"/>
<keyword evidence="6" id="KW-1185">Reference proteome</keyword>
<dbReference type="SUPFAM" id="SSF53901">
    <property type="entry name" value="Thiolase-like"/>
    <property type="match status" value="1"/>
</dbReference>
<comment type="similarity">
    <text evidence="1">Belongs to the thiolase-like superfamily. Chalcone/stilbene synthases family.</text>
</comment>
<evidence type="ECO:0000256" key="1">
    <source>
        <dbReference type="ARBA" id="ARBA00005531"/>
    </source>
</evidence>
<evidence type="ECO:0000259" key="3">
    <source>
        <dbReference type="Pfam" id="PF00195"/>
    </source>
</evidence>
<organism evidence="5 6">
    <name type="scientific">Paenibacillus gyeongsangnamensis</name>
    <dbReference type="NCBI Taxonomy" id="3388067"/>
    <lineage>
        <taxon>Bacteria</taxon>
        <taxon>Bacillati</taxon>
        <taxon>Bacillota</taxon>
        <taxon>Bacilli</taxon>
        <taxon>Bacillales</taxon>
        <taxon>Paenibacillaceae</taxon>
        <taxon>Paenibacillus</taxon>
    </lineage>
</organism>
<evidence type="ECO:0000313" key="6">
    <source>
        <dbReference type="Proteomes" id="UP001527882"/>
    </source>
</evidence>
<dbReference type="InterPro" id="IPR011141">
    <property type="entry name" value="Polyketide_synthase_type-III"/>
</dbReference>
<protein>
    <submittedName>
        <fullName evidence="5">Type III polyketide synthase</fullName>
    </submittedName>
</protein>
<sequence length="390" mass="42590">MDNEPVERKRAAAILGIGTAVPAYRLDQHEVSGRLSDALRDNLDSMRWAKRIFKQCGVDTRYTCEADLLEPAEQCRYFPTGPKDGVPATRERMEKYKQASIPLAFEAAVRALEDSHTQPSEITHLITVSCTGQFLPGLDAALTVRLGLSPHLQRIPLQFLGCAAGLRAVCLSKQLVSDLPGIKVLVVCVELCTLHIQPSGTREALFGASFFGDGASACVIGLPETRHRRLFELGEEHTALLPDSADEMVWEVGNTGFDLYLSPNIPKLLGRFLPQELSLLLRDGVLPELWAIHPGGRGIIDTLQELFRLSEEQTRPSRSTLRDYGNMSSATLLFVLDAIRREQEASAQGSESRSGVALAFGPGVTAEMIRLTYCPAGSLTEAGALEKAHV</sequence>
<dbReference type="InterPro" id="IPR001099">
    <property type="entry name" value="Chalcone/stilbene_synt_N"/>
</dbReference>
<dbReference type="Proteomes" id="UP001527882">
    <property type="component" value="Unassembled WGS sequence"/>
</dbReference>
<dbReference type="Pfam" id="PF00195">
    <property type="entry name" value="Chal_sti_synt_N"/>
    <property type="match status" value="1"/>
</dbReference>
<dbReference type="PANTHER" id="PTHR11877:SF46">
    <property type="entry name" value="TYPE III POLYKETIDE SYNTHASE A"/>
    <property type="match status" value="1"/>
</dbReference>
<dbReference type="InterPro" id="IPR012328">
    <property type="entry name" value="Chalcone/stilbene_synt_C"/>
</dbReference>
<keyword evidence="2" id="KW-0808">Transferase</keyword>